<protein>
    <recommendedName>
        <fullName evidence="2">DUF7600 domain-containing protein</fullName>
    </recommendedName>
</protein>
<dbReference type="EMBL" id="KV878209">
    <property type="protein sequence ID" value="OJJ41649.1"/>
    <property type="molecule type" value="Genomic_DNA"/>
</dbReference>
<feature type="domain" description="DUF7600" evidence="2">
    <location>
        <begin position="27"/>
        <end position="114"/>
    </location>
</feature>
<feature type="region of interest" description="Disordered" evidence="1">
    <location>
        <begin position="376"/>
        <end position="397"/>
    </location>
</feature>
<dbReference type="Pfam" id="PF24539">
    <property type="entry name" value="DUF7600"/>
    <property type="match status" value="1"/>
</dbReference>
<evidence type="ECO:0000256" key="1">
    <source>
        <dbReference type="SAM" id="MobiDB-lite"/>
    </source>
</evidence>
<proteinExistence type="predicted"/>
<dbReference type="InterPro" id="IPR056021">
    <property type="entry name" value="DUF7600"/>
</dbReference>
<dbReference type="VEuPathDB" id="FungiDB:ASPWEDRAFT_64872"/>
<name>A0A1L9S3C7_ASPWE</name>
<accession>A0A1L9S3C7</accession>
<gene>
    <name evidence="3" type="ORF">ASPWEDRAFT_64872</name>
</gene>
<dbReference type="OrthoDB" id="5273847at2759"/>
<sequence>MKRAKMVLNLLNPMMTSIHVHLLKTPGYHNIASERWIEISSTSHVKSLSVAFCSEGLTGIRFKFTNSDSSDWVGDSSSPGIAQGTLNVPGRLNWYYLLAGLDRFKIVSLGLGKLPDHPDASLKLSSQGAMDLSCVQFKLWTPYAPGYEDLRISTLLPSLSDWAFEPLINIDFGGPRGLLLGSLTRLVFHMASYPYPLVGIETSYSDGRTVLFGSNGGCEISFSIDGSKGERINRIDALEGNRRYYAYIGLAGLQISTNYGRTATFAPFCLRLNAAVQTIPISPPSNNTRRSRSIQSQQCDEQPMTPDTLDFECHQTSEDQLRYAERFSHFIDSLNPDEEVRSLTIWLTPTGFSTECRGMEIGQVAAIHIETTLARNVTSRSPESHSLPPRKLHDQYQSDSDEKLTAISWILTSLSDRIRAVVSTKQNRRARILVPEQEPPFDQLQNIYFERQDDDGCRETIVTAEAYFRDGAIIGLAFVYTSGTRARVGDFDTETCQTVHFEREDRIVGLSVVATDRRLMEIEFEVEVNELSQYKKLKLFISSPHRPATTTGYDWRNLWCKDETSAESYQPLSIGDRVYTPPSKSRLVGIYVGCQEFYRVGAIYEPDSQ</sequence>
<evidence type="ECO:0000259" key="2">
    <source>
        <dbReference type="Pfam" id="PF24539"/>
    </source>
</evidence>
<feature type="region of interest" description="Disordered" evidence="1">
    <location>
        <begin position="281"/>
        <end position="307"/>
    </location>
</feature>
<keyword evidence="4" id="KW-1185">Reference proteome</keyword>
<dbReference type="Proteomes" id="UP000184383">
    <property type="component" value="Unassembled WGS sequence"/>
</dbReference>
<evidence type="ECO:0000313" key="4">
    <source>
        <dbReference type="Proteomes" id="UP000184383"/>
    </source>
</evidence>
<evidence type="ECO:0000313" key="3">
    <source>
        <dbReference type="EMBL" id="OJJ41649.1"/>
    </source>
</evidence>
<dbReference type="AlphaFoldDB" id="A0A1L9S3C7"/>
<dbReference type="GeneID" id="63754619"/>
<dbReference type="STRING" id="1073089.A0A1L9S3C7"/>
<reference evidence="4" key="1">
    <citation type="journal article" date="2017" name="Genome Biol.">
        <title>Comparative genomics reveals high biological diversity and specific adaptations in the industrially and medically important fungal genus Aspergillus.</title>
        <authorList>
            <person name="de Vries R.P."/>
            <person name="Riley R."/>
            <person name="Wiebenga A."/>
            <person name="Aguilar-Osorio G."/>
            <person name="Amillis S."/>
            <person name="Uchima C.A."/>
            <person name="Anderluh G."/>
            <person name="Asadollahi M."/>
            <person name="Askin M."/>
            <person name="Barry K."/>
            <person name="Battaglia E."/>
            <person name="Bayram O."/>
            <person name="Benocci T."/>
            <person name="Braus-Stromeyer S.A."/>
            <person name="Caldana C."/>
            <person name="Canovas D."/>
            <person name="Cerqueira G.C."/>
            <person name="Chen F."/>
            <person name="Chen W."/>
            <person name="Choi C."/>
            <person name="Clum A."/>
            <person name="Dos Santos R.A."/>
            <person name="Damasio A.R."/>
            <person name="Diallinas G."/>
            <person name="Emri T."/>
            <person name="Fekete E."/>
            <person name="Flipphi M."/>
            <person name="Freyberg S."/>
            <person name="Gallo A."/>
            <person name="Gournas C."/>
            <person name="Habgood R."/>
            <person name="Hainaut M."/>
            <person name="Harispe M.L."/>
            <person name="Henrissat B."/>
            <person name="Hilden K.S."/>
            <person name="Hope R."/>
            <person name="Hossain A."/>
            <person name="Karabika E."/>
            <person name="Karaffa L."/>
            <person name="Karanyi Z."/>
            <person name="Krasevec N."/>
            <person name="Kuo A."/>
            <person name="Kusch H."/>
            <person name="LaButti K."/>
            <person name="Lagendijk E.L."/>
            <person name="Lapidus A."/>
            <person name="Levasseur A."/>
            <person name="Lindquist E."/>
            <person name="Lipzen A."/>
            <person name="Logrieco A.F."/>
            <person name="MacCabe A."/>
            <person name="Maekelae M.R."/>
            <person name="Malavazi I."/>
            <person name="Melin P."/>
            <person name="Meyer V."/>
            <person name="Mielnichuk N."/>
            <person name="Miskei M."/>
            <person name="Molnar A.P."/>
            <person name="Mule G."/>
            <person name="Ngan C.Y."/>
            <person name="Orejas M."/>
            <person name="Orosz E."/>
            <person name="Ouedraogo J.P."/>
            <person name="Overkamp K.M."/>
            <person name="Park H.-S."/>
            <person name="Perrone G."/>
            <person name="Piumi F."/>
            <person name="Punt P.J."/>
            <person name="Ram A.F."/>
            <person name="Ramon A."/>
            <person name="Rauscher S."/>
            <person name="Record E."/>
            <person name="Riano-Pachon D.M."/>
            <person name="Robert V."/>
            <person name="Roehrig J."/>
            <person name="Ruller R."/>
            <person name="Salamov A."/>
            <person name="Salih N.S."/>
            <person name="Samson R.A."/>
            <person name="Sandor E."/>
            <person name="Sanguinetti M."/>
            <person name="Schuetze T."/>
            <person name="Sepcic K."/>
            <person name="Shelest E."/>
            <person name="Sherlock G."/>
            <person name="Sophianopoulou V."/>
            <person name="Squina F.M."/>
            <person name="Sun H."/>
            <person name="Susca A."/>
            <person name="Todd R.B."/>
            <person name="Tsang A."/>
            <person name="Unkles S.E."/>
            <person name="van de Wiele N."/>
            <person name="van Rossen-Uffink D."/>
            <person name="Oliveira J.V."/>
            <person name="Vesth T.C."/>
            <person name="Visser J."/>
            <person name="Yu J.-H."/>
            <person name="Zhou M."/>
            <person name="Andersen M.R."/>
            <person name="Archer D.B."/>
            <person name="Baker S.E."/>
            <person name="Benoit I."/>
            <person name="Brakhage A.A."/>
            <person name="Braus G.H."/>
            <person name="Fischer R."/>
            <person name="Frisvad J.C."/>
            <person name="Goldman G.H."/>
            <person name="Houbraken J."/>
            <person name="Oakley B."/>
            <person name="Pocsi I."/>
            <person name="Scazzocchio C."/>
            <person name="Seiboth B."/>
            <person name="vanKuyk P.A."/>
            <person name="Wortman J."/>
            <person name="Dyer P.S."/>
            <person name="Grigoriev I.V."/>
        </authorList>
    </citation>
    <scope>NUCLEOTIDE SEQUENCE [LARGE SCALE GENOMIC DNA]</scope>
    <source>
        <strain evidence="4">DTO 134E9</strain>
    </source>
</reference>
<dbReference type="RefSeq" id="XP_040695325.1">
    <property type="nucleotide sequence ID" value="XM_040838771.1"/>
</dbReference>
<organism evidence="3 4">
    <name type="scientific">Aspergillus wentii DTO 134E9</name>
    <dbReference type="NCBI Taxonomy" id="1073089"/>
    <lineage>
        <taxon>Eukaryota</taxon>
        <taxon>Fungi</taxon>
        <taxon>Dikarya</taxon>
        <taxon>Ascomycota</taxon>
        <taxon>Pezizomycotina</taxon>
        <taxon>Eurotiomycetes</taxon>
        <taxon>Eurotiomycetidae</taxon>
        <taxon>Eurotiales</taxon>
        <taxon>Aspergillaceae</taxon>
        <taxon>Aspergillus</taxon>
        <taxon>Aspergillus subgen. Cremei</taxon>
    </lineage>
</organism>